<reference evidence="2 3" key="1">
    <citation type="journal article" date="2023" name="Arcadia Sci">
        <title>De novo assembly of a long-read Amblyomma americanum tick genome.</title>
        <authorList>
            <person name="Chou S."/>
            <person name="Poskanzer K.E."/>
            <person name="Rollins M."/>
            <person name="Thuy-Boun P.S."/>
        </authorList>
    </citation>
    <scope>NUCLEOTIDE SEQUENCE [LARGE SCALE GENOMIC DNA]</scope>
    <source>
        <strain evidence="2">F_SG_1</strain>
        <tissue evidence="2">Salivary glands</tissue>
    </source>
</reference>
<feature type="compositionally biased region" description="Low complexity" evidence="1">
    <location>
        <begin position="47"/>
        <end position="61"/>
    </location>
</feature>
<feature type="compositionally biased region" description="Basic and acidic residues" evidence="1">
    <location>
        <begin position="64"/>
        <end position="74"/>
    </location>
</feature>
<keyword evidence="3" id="KW-1185">Reference proteome</keyword>
<evidence type="ECO:0000256" key="1">
    <source>
        <dbReference type="SAM" id="MobiDB-lite"/>
    </source>
</evidence>
<protein>
    <submittedName>
        <fullName evidence="2">Uncharacterized protein</fullName>
    </submittedName>
</protein>
<organism evidence="2 3">
    <name type="scientific">Amblyomma americanum</name>
    <name type="common">Lone star tick</name>
    <dbReference type="NCBI Taxonomy" id="6943"/>
    <lineage>
        <taxon>Eukaryota</taxon>
        <taxon>Metazoa</taxon>
        <taxon>Ecdysozoa</taxon>
        <taxon>Arthropoda</taxon>
        <taxon>Chelicerata</taxon>
        <taxon>Arachnida</taxon>
        <taxon>Acari</taxon>
        <taxon>Parasitiformes</taxon>
        <taxon>Ixodida</taxon>
        <taxon>Ixodoidea</taxon>
        <taxon>Ixodidae</taxon>
        <taxon>Amblyomminae</taxon>
        <taxon>Amblyomma</taxon>
    </lineage>
</organism>
<evidence type="ECO:0000313" key="3">
    <source>
        <dbReference type="Proteomes" id="UP001321473"/>
    </source>
</evidence>
<proteinExistence type="predicted"/>
<dbReference type="Proteomes" id="UP001321473">
    <property type="component" value="Unassembled WGS sequence"/>
</dbReference>
<name>A0AAQ4FAZ5_AMBAM</name>
<accession>A0AAQ4FAZ5</accession>
<dbReference type="AlphaFoldDB" id="A0AAQ4FAZ5"/>
<feature type="region of interest" description="Disordered" evidence="1">
    <location>
        <begin position="1"/>
        <end position="82"/>
    </location>
</feature>
<dbReference type="EMBL" id="JARKHS020005033">
    <property type="protein sequence ID" value="KAK8783922.1"/>
    <property type="molecule type" value="Genomic_DNA"/>
</dbReference>
<gene>
    <name evidence="2" type="ORF">V5799_009714</name>
</gene>
<comment type="caution">
    <text evidence="2">The sequence shown here is derived from an EMBL/GenBank/DDBJ whole genome shotgun (WGS) entry which is preliminary data.</text>
</comment>
<sequence length="211" mass="22248">MPAIASTGSRGGGTAEPLMAAPPGNPEALLNGQQQQQQAPFRPPRQPATLQPQPQPQSLTPEALGDRSEPRPQGHWEVVNGEKSGLRCKGPVQKGYGAAAMGAVSAAAPPYVAPPHVVLLHINPGETIFFQMGDQMQFVQGPATVQLVSNSSTPPMAVPVQVPPGHVMQQIVDENGTLRHIILSPQPPHVAMPQPTAYIVSALRAIFLCLL</sequence>
<evidence type="ECO:0000313" key="2">
    <source>
        <dbReference type="EMBL" id="KAK8783922.1"/>
    </source>
</evidence>